<protein>
    <recommendedName>
        <fullName evidence="3">DNA primase</fullName>
    </recommendedName>
</protein>
<evidence type="ECO:0000313" key="1">
    <source>
        <dbReference type="EMBL" id="MFC3004112.1"/>
    </source>
</evidence>
<organism evidence="1 2">
    <name type="scientific">Falsiroseomonas tokyonensis</name>
    <dbReference type="NCBI Taxonomy" id="430521"/>
    <lineage>
        <taxon>Bacteria</taxon>
        <taxon>Pseudomonadati</taxon>
        <taxon>Pseudomonadota</taxon>
        <taxon>Alphaproteobacteria</taxon>
        <taxon>Acetobacterales</taxon>
        <taxon>Roseomonadaceae</taxon>
        <taxon>Falsiroseomonas</taxon>
    </lineage>
</organism>
<proteinExistence type="predicted"/>
<sequence length="247" mass="26941">MLSVGEVLLKADPVADLIVQHLPRHAFSSGKFRFNCPLCVARGEARPDQRQRCAVWVGAVSVGYSCFNCSAKGKYEVGGRLSKAMQELMSALGVPEVRIMAAASRAATTARMTAGRTDLPLPSRLVSQPIAPVTASLPPGARPLLDWIAEECQQADLWTVAKYLISRGDDIATATPYYWTPLRDHDLNLRLIVPYLSRGRVVGWTARAAASCVMPKYWSSAISQGFMFNGDVLSMAKRKFVIVTEGP</sequence>
<evidence type="ECO:0008006" key="3">
    <source>
        <dbReference type="Google" id="ProtNLM"/>
    </source>
</evidence>
<feature type="non-terminal residue" evidence="1">
    <location>
        <position position="247"/>
    </location>
</feature>
<gene>
    <name evidence="1" type="ORF">ACFOD3_29795</name>
</gene>
<comment type="caution">
    <text evidence="1">The sequence shown here is derived from an EMBL/GenBank/DDBJ whole genome shotgun (WGS) entry which is preliminary data.</text>
</comment>
<dbReference type="EMBL" id="JBHRSB010000034">
    <property type="protein sequence ID" value="MFC3004112.1"/>
    <property type="molecule type" value="Genomic_DNA"/>
</dbReference>
<keyword evidence="2" id="KW-1185">Reference proteome</keyword>
<reference evidence="2" key="1">
    <citation type="journal article" date="2019" name="Int. J. Syst. Evol. Microbiol.">
        <title>The Global Catalogue of Microorganisms (GCM) 10K type strain sequencing project: providing services to taxonomists for standard genome sequencing and annotation.</title>
        <authorList>
            <consortium name="The Broad Institute Genomics Platform"/>
            <consortium name="The Broad Institute Genome Sequencing Center for Infectious Disease"/>
            <person name="Wu L."/>
            <person name="Ma J."/>
        </authorList>
    </citation>
    <scope>NUCLEOTIDE SEQUENCE [LARGE SCALE GENOMIC DNA]</scope>
    <source>
        <strain evidence="2">CGMCC 1.16855</strain>
    </source>
</reference>
<dbReference type="RefSeq" id="WP_216840548.1">
    <property type="nucleotide sequence ID" value="NZ_JAFNJS010000034.1"/>
</dbReference>
<evidence type="ECO:0000313" key="2">
    <source>
        <dbReference type="Proteomes" id="UP001595420"/>
    </source>
</evidence>
<name>A0ABV7C2H4_9PROT</name>
<accession>A0ABV7C2H4</accession>
<dbReference type="Proteomes" id="UP001595420">
    <property type="component" value="Unassembled WGS sequence"/>
</dbReference>